<feature type="binding site" evidence="5">
    <location>
        <position position="51"/>
    </location>
    <ligand>
        <name>Mg(2+)</name>
        <dbReference type="ChEBI" id="CHEBI:18420"/>
    </ligand>
</feature>
<keyword evidence="2 4" id="KW-0547">Nucleotide-binding</keyword>
<accession>A0A6J8CEA4</accession>
<dbReference type="Gene3D" id="3.40.50.300">
    <property type="entry name" value="P-loop containing nucleotide triphosphate hydrolases"/>
    <property type="match status" value="1"/>
</dbReference>
<keyword evidence="5" id="KW-0479">Metal-binding</keyword>
<comment type="similarity">
    <text evidence="1 6">Belongs to the small GTPase superfamily. Arf family.</text>
</comment>
<evidence type="ECO:0000313" key="8">
    <source>
        <dbReference type="Proteomes" id="UP000507470"/>
    </source>
</evidence>
<evidence type="ECO:0000256" key="5">
    <source>
        <dbReference type="PIRSR" id="PIRSR606689-2"/>
    </source>
</evidence>
<reference evidence="7 8" key="1">
    <citation type="submission" date="2020-06" db="EMBL/GenBank/DDBJ databases">
        <authorList>
            <person name="Li R."/>
            <person name="Bekaert M."/>
        </authorList>
    </citation>
    <scope>NUCLEOTIDE SEQUENCE [LARGE SCALE GENOMIC DNA]</scope>
    <source>
        <strain evidence="8">wild</strain>
    </source>
</reference>
<evidence type="ECO:0000313" key="7">
    <source>
        <dbReference type="EMBL" id="CAC5393742.1"/>
    </source>
</evidence>
<dbReference type="AlphaFoldDB" id="A0A6J8CEA4"/>
<feature type="binding site" evidence="4">
    <location>
        <begin position="130"/>
        <end position="133"/>
    </location>
    <ligand>
        <name>GTP</name>
        <dbReference type="ChEBI" id="CHEBI:37565"/>
    </ligand>
</feature>
<dbReference type="InterPro" id="IPR006689">
    <property type="entry name" value="Small_GTPase_ARF/SAR"/>
</dbReference>
<dbReference type="SUPFAM" id="SSF52540">
    <property type="entry name" value="P-loop containing nucleoside triphosphate hydrolases"/>
    <property type="match status" value="1"/>
</dbReference>
<feature type="binding site" evidence="5">
    <location>
        <position position="34"/>
    </location>
    <ligand>
        <name>Mg(2+)</name>
        <dbReference type="ChEBI" id="CHEBI:18420"/>
    </ligand>
</feature>
<dbReference type="GO" id="GO:0046872">
    <property type="term" value="F:metal ion binding"/>
    <property type="evidence" value="ECO:0007669"/>
    <property type="project" value="UniProtKB-KW"/>
</dbReference>
<dbReference type="OrthoDB" id="2011769at2759"/>
<keyword evidence="8" id="KW-1185">Reference proteome</keyword>
<dbReference type="InterPro" id="IPR024156">
    <property type="entry name" value="Small_GTPase_ARF"/>
</dbReference>
<keyword evidence="3 4" id="KW-0342">GTP-binding</keyword>
<dbReference type="FunFam" id="3.40.50.300:FF:000412">
    <property type="entry name" value="ADP-ribosylation factor 1"/>
    <property type="match status" value="1"/>
</dbReference>
<dbReference type="PROSITE" id="PS51417">
    <property type="entry name" value="ARF"/>
    <property type="match status" value="1"/>
</dbReference>
<dbReference type="SMART" id="SM00175">
    <property type="entry name" value="RAB"/>
    <property type="match status" value="1"/>
</dbReference>
<evidence type="ECO:0000256" key="6">
    <source>
        <dbReference type="RuleBase" id="RU003925"/>
    </source>
</evidence>
<gene>
    <name evidence="7" type="ORF">MCOR_28572</name>
</gene>
<sequence>MGLWLSKLYDVFSEFSGSTPARILMLGLDAAGKTTILYKIKLNENVHTIPTIGFNVETVSPVKGVSFTVWDVGGQEKIRRLWQHYYQNTEGLVYIVDSNDKERLSEAKEELHGILNSDEMRGVPVVVVANKQDLPRSMSPSEVADGLGLPKMTGRKWYIHGACATTGEGIFESMKEMANLVKNNKKY</sequence>
<dbReference type="Pfam" id="PF00025">
    <property type="entry name" value="Arf"/>
    <property type="match status" value="1"/>
</dbReference>
<evidence type="ECO:0000256" key="1">
    <source>
        <dbReference type="ARBA" id="ARBA00010290"/>
    </source>
</evidence>
<dbReference type="Proteomes" id="UP000507470">
    <property type="component" value="Unassembled WGS sequence"/>
</dbReference>
<evidence type="ECO:0000256" key="2">
    <source>
        <dbReference type="ARBA" id="ARBA00022741"/>
    </source>
</evidence>
<dbReference type="InterPro" id="IPR027417">
    <property type="entry name" value="P-loop_NTPase"/>
</dbReference>
<dbReference type="SMART" id="SM00178">
    <property type="entry name" value="SAR"/>
    <property type="match status" value="1"/>
</dbReference>
<dbReference type="EMBL" id="CACVKT020005207">
    <property type="protein sequence ID" value="CAC5393742.1"/>
    <property type="molecule type" value="Genomic_DNA"/>
</dbReference>
<evidence type="ECO:0000256" key="4">
    <source>
        <dbReference type="PIRSR" id="PIRSR606689-1"/>
    </source>
</evidence>
<dbReference type="PRINTS" id="PR00328">
    <property type="entry name" value="SAR1GTPBP"/>
</dbReference>
<dbReference type="GO" id="GO:0003924">
    <property type="term" value="F:GTPase activity"/>
    <property type="evidence" value="ECO:0007669"/>
    <property type="project" value="InterPro"/>
</dbReference>
<dbReference type="SMART" id="SM00177">
    <property type="entry name" value="ARF"/>
    <property type="match status" value="1"/>
</dbReference>
<dbReference type="GO" id="GO:0030010">
    <property type="term" value="P:establishment of cell polarity"/>
    <property type="evidence" value="ECO:0007669"/>
    <property type="project" value="UniProtKB-ARBA"/>
</dbReference>
<evidence type="ECO:0000256" key="3">
    <source>
        <dbReference type="ARBA" id="ARBA00023134"/>
    </source>
</evidence>
<name>A0A6J8CEA4_MYTCO</name>
<proteinExistence type="inferred from homology"/>
<feature type="binding site" evidence="4">
    <location>
        <position position="74"/>
    </location>
    <ligand>
        <name>GTP</name>
        <dbReference type="ChEBI" id="CHEBI:37565"/>
    </ligand>
</feature>
<dbReference type="PANTHER" id="PTHR11711">
    <property type="entry name" value="ADP RIBOSYLATION FACTOR-RELATED"/>
    <property type="match status" value="1"/>
</dbReference>
<protein>
    <submittedName>
        <fullName evidence="7">ARF1_2</fullName>
    </submittedName>
</protein>
<dbReference type="PROSITE" id="PS51419">
    <property type="entry name" value="RAB"/>
    <property type="match status" value="1"/>
</dbReference>
<dbReference type="CDD" id="cd00878">
    <property type="entry name" value="Arf_Arl"/>
    <property type="match status" value="1"/>
</dbReference>
<feature type="binding site" evidence="4">
    <location>
        <begin position="27"/>
        <end position="34"/>
    </location>
    <ligand>
        <name>GTP</name>
        <dbReference type="ChEBI" id="CHEBI:37565"/>
    </ligand>
</feature>
<dbReference type="InterPro" id="IPR005225">
    <property type="entry name" value="Small_GTP-bd"/>
</dbReference>
<keyword evidence="5" id="KW-0460">Magnesium</keyword>
<dbReference type="GO" id="GO:0005525">
    <property type="term" value="F:GTP binding"/>
    <property type="evidence" value="ECO:0007669"/>
    <property type="project" value="UniProtKB-KW"/>
</dbReference>
<organism evidence="7 8">
    <name type="scientific">Mytilus coruscus</name>
    <name type="common">Sea mussel</name>
    <dbReference type="NCBI Taxonomy" id="42192"/>
    <lineage>
        <taxon>Eukaryota</taxon>
        <taxon>Metazoa</taxon>
        <taxon>Spiralia</taxon>
        <taxon>Lophotrochozoa</taxon>
        <taxon>Mollusca</taxon>
        <taxon>Bivalvia</taxon>
        <taxon>Autobranchia</taxon>
        <taxon>Pteriomorphia</taxon>
        <taxon>Mytilida</taxon>
        <taxon>Mytiloidea</taxon>
        <taxon>Mytilidae</taxon>
        <taxon>Mytilinae</taxon>
        <taxon>Mytilus</taxon>
    </lineage>
</organism>
<dbReference type="NCBIfam" id="TIGR00231">
    <property type="entry name" value="small_GTP"/>
    <property type="match status" value="1"/>
</dbReference>